<keyword evidence="5" id="KW-0378">Hydrolase</keyword>
<evidence type="ECO:0000256" key="6">
    <source>
        <dbReference type="ARBA" id="ARBA00022806"/>
    </source>
</evidence>
<evidence type="ECO:0000256" key="4">
    <source>
        <dbReference type="ARBA" id="ARBA00022763"/>
    </source>
</evidence>
<dbReference type="InterPro" id="IPR006164">
    <property type="entry name" value="DNA_bd_Ku70/Ku80"/>
</dbReference>
<dbReference type="GO" id="GO:0000723">
    <property type="term" value="P:telomere maintenance"/>
    <property type="evidence" value="ECO:0007669"/>
    <property type="project" value="InterPro"/>
</dbReference>
<evidence type="ECO:0000256" key="11">
    <source>
        <dbReference type="ARBA" id="ARBA00023242"/>
    </source>
</evidence>
<dbReference type="Pfam" id="PF03731">
    <property type="entry name" value="Ku_N"/>
    <property type="match status" value="1"/>
</dbReference>
<gene>
    <name evidence="14" type="ORF">Ocin01_00715</name>
</gene>
<dbReference type="PANTHER" id="PTHR12604:SF2">
    <property type="entry name" value="X-RAY REPAIR CROSS-COMPLEMENTING PROTEIN 6"/>
    <property type="match status" value="1"/>
</dbReference>
<dbReference type="GO" id="GO:0042162">
    <property type="term" value="F:telomeric DNA binding"/>
    <property type="evidence" value="ECO:0007669"/>
    <property type="project" value="InterPro"/>
</dbReference>
<dbReference type="Pfam" id="PF03730">
    <property type="entry name" value="Ku_C"/>
    <property type="match status" value="1"/>
</dbReference>
<evidence type="ECO:0000256" key="9">
    <source>
        <dbReference type="ARBA" id="ARBA00023172"/>
    </source>
</evidence>
<dbReference type="InterPro" id="IPR016194">
    <property type="entry name" value="SPOC-like_C_dom_sf"/>
</dbReference>
<dbReference type="GO" id="GO:0003684">
    <property type="term" value="F:damaged DNA binding"/>
    <property type="evidence" value="ECO:0007669"/>
    <property type="project" value="InterPro"/>
</dbReference>
<evidence type="ECO:0000313" key="15">
    <source>
        <dbReference type="Proteomes" id="UP000094527"/>
    </source>
</evidence>
<dbReference type="PIRSF" id="PIRSF003033">
    <property type="entry name" value="Ku70"/>
    <property type="match status" value="1"/>
</dbReference>
<evidence type="ECO:0000256" key="1">
    <source>
        <dbReference type="ARBA" id="ARBA00004123"/>
    </source>
</evidence>
<comment type="caution">
    <text evidence="14">The sequence shown here is derived from an EMBL/GenBank/DDBJ whole genome shotgun (WGS) entry which is preliminary data.</text>
</comment>
<evidence type="ECO:0000259" key="13">
    <source>
        <dbReference type="SMART" id="SM00559"/>
    </source>
</evidence>
<name>A0A1D2NL71_ORCCI</name>
<dbReference type="SUPFAM" id="SSF53300">
    <property type="entry name" value="vWA-like"/>
    <property type="match status" value="1"/>
</dbReference>
<dbReference type="InterPro" id="IPR047087">
    <property type="entry name" value="KU70_core_dom"/>
</dbReference>
<evidence type="ECO:0000256" key="12">
    <source>
        <dbReference type="PIRSR" id="PIRSR003033-1"/>
    </source>
</evidence>
<keyword evidence="4" id="KW-0227">DNA damage</keyword>
<keyword evidence="8" id="KW-0238">DNA-binding</keyword>
<dbReference type="InterPro" id="IPR027388">
    <property type="entry name" value="Ku70_bridge/pillars_dom_sf"/>
</dbReference>
<dbReference type="Gene3D" id="4.10.970.10">
    <property type="entry name" value="Ku70, bridge and pillars"/>
    <property type="match status" value="1"/>
</dbReference>
<dbReference type="Pfam" id="PF02735">
    <property type="entry name" value="Ku"/>
    <property type="match status" value="1"/>
</dbReference>
<dbReference type="GO" id="GO:0043564">
    <property type="term" value="C:Ku70:Ku80 complex"/>
    <property type="evidence" value="ECO:0007669"/>
    <property type="project" value="InterPro"/>
</dbReference>
<evidence type="ECO:0000256" key="10">
    <source>
        <dbReference type="ARBA" id="ARBA00023204"/>
    </source>
</evidence>
<evidence type="ECO:0000256" key="3">
    <source>
        <dbReference type="ARBA" id="ARBA00022741"/>
    </source>
</evidence>
<keyword evidence="10" id="KW-0234">DNA repair</keyword>
<dbReference type="CDD" id="cd00788">
    <property type="entry name" value="KU70"/>
    <property type="match status" value="1"/>
</dbReference>
<reference evidence="14 15" key="1">
    <citation type="journal article" date="2016" name="Genome Biol. Evol.">
        <title>Gene Family Evolution Reflects Adaptation to Soil Environmental Stressors in the Genome of the Collembolan Orchesella cincta.</title>
        <authorList>
            <person name="Faddeeva-Vakhrusheva A."/>
            <person name="Derks M.F."/>
            <person name="Anvar S.Y."/>
            <person name="Agamennone V."/>
            <person name="Suring W."/>
            <person name="Smit S."/>
            <person name="van Straalen N.M."/>
            <person name="Roelofs D."/>
        </authorList>
    </citation>
    <scope>NUCLEOTIDE SEQUENCE [LARGE SCALE GENOMIC DNA]</scope>
    <source>
        <tissue evidence="14">Mixed pool</tissue>
    </source>
</reference>
<dbReference type="Gene3D" id="3.40.50.410">
    <property type="entry name" value="von Willebrand factor, type A domain"/>
    <property type="match status" value="1"/>
</dbReference>
<dbReference type="AlphaFoldDB" id="A0A1D2NL71"/>
<proteinExistence type="inferred from homology"/>
<organism evidence="14 15">
    <name type="scientific">Orchesella cincta</name>
    <name type="common">Springtail</name>
    <name type="synonym">Podura cincta</name>
    <dbReference type="NCBI Taxonomy" id="48709"/>
    <lineage>
        <taxon>Eukaryota</taxon>
        <taxon>Metazoa</taxon>
        <taxon>Ecdysozoa</taxon>
        <taxon>Arthropoda</taxon>
        <taxon>Hexapoda</taxon>
        <taxon>Collembola</taxon>
        <taxon>Entomobryomorpha</taxon>
        <taxon>Entomobryoidea</taxon>
        <taxon>Orchesellidae</taxon>
        <taxon>Orchesellinae</taxon>
        <taxon>Orchesella</taxon>
    </lineage>
</organism>
<evidence type="ECO:0000313" key="14">
    <source>
        <dbReference type="EMBL" id="ODN06020.1"/>
    </source>
</evidence>
<dbReference type="Proteomes" id="UP000094527">
    <property type="component" value="Unassembled WGS sequence"/>
</dbReference>
<comment type="similarity">
    <text evidence="2">Belongs to the ku70 family.</text>
</comment>
<dbReference type="GO" id="GO:0016787">
    <property type="term" value="F:hydrolase activity"/>
    <property type="evidence" value="ECO:0007669"/>
    <property type="project" value="UniProtKB-KW"/>
</dbReference>
<dbReference type="Gene3D" id="2.40.290.10">
    <property type="match status" value="1"/>
</dbReference>
<sequence length="582" mass="66734">MATSWNFAPDSDEEVVEEGESKFGSGKAAILVFIDATPEMFEPWKDGEDVPFRVAIKCCQAMWRSKVVSNEKSHLVSLIFVGTEQSKNSSDFDNIYVLQDLSAVKVAMIEELNAMKNSDDFDGFQSKIGSCDNYDMKDVFWLAKIMFDDAKTNNYKKILYFTRNDRPHDGKTNMQKEVVKKFKDLGKVELNIVAFNDDFSLQPFYSKILENGTGLTKAENLEDLMKIVRVRQRIARPITRSTLELAPGMKIGIGFYSFVRPAKPPDSVNINKRTNELIDNTVNEFHTETGMPVLKSEEKKMLVVGGEKVVFDKVEIKQVKYVYESGVSLICFLNKQNFDQFKWFRSSGYFIHPDEERIAGSKDLFVALLKRCHSLEKIALVKVVLTRGRSPKLMCLVPSLGDPMFPQGFHAFPIPFSDEMRKYDLEFSNAPTPALVELMEKVIKKVTNKTFDVLDVYNPLLQYRWREIERIALDLSEAEQDDFIDLTDPSEEAMIQRLGDLPMQIESEVNASYDVFESTKSTKPIVVKNVNWAIEVKHKRVDKQTVAVLKNFLEEKGIRDFKTKKKAELVQMVYDYFGEDDN</sequence>
<dbReference type="OrthoDB" id="3249161at2759"/>
<dbReference type="EMBL" id="LJIJ01000012">
    <property type="protein sequence ID" value="ODN06020.1"/>
    <property type="molecule type" value="Genomic_DNA"/>
</dbReference>
<feature type="active site" description="Schiff-base intermediate with DNA; for 5'-deoxyribose-5-phosphate lyase activity" evidence="12">
    <location>
        <position position="22"/>
    </location>
</feature>
<dbReference type="GO" id="GO:0006303">
    <property type="term" value="P:double-strand break repair via nonhomologous end joining"/>
    <property type="evidence" value="ECO:0007669"/>
    <property type="project" value="InterPro"/>
</dbReference>
<evidence type="ECO:0000256" key="7">
    <source>
        <dbReference type="ARBA" id="ARBA00022840"/>
    </source>
</evidence>
<evidence type="ECO:0000256" key="8">
    <source>
        <dbReference type="ARBA" id="ARBA00023125"/>
    </source>
</evidence>
<dbReference type="InterPro" id="IPR005160">
    <property type="entry name" value="Ku_C"/>
</dbReference>
<dbReference type="STRING" id="48709.A0A1D2NL71"/>
<dbReference type="SMART" id="SM00559">
    <property type="entry name" value="Ku78"/>
    <property type="match status" value="1"/>
</dbReference>
<dbReference type="GO" id="GO:0003678">
    <property type="term" value="F:DNA helicase activity"/>
    <property type="evidence" value="ECO:0007669"/>
    <property type="project" value="InterPro"/>
</dbReference>
<comment type="subcellular location">
    <subcellularLocation>
        <location evidence="1">Nucleus</location>
    </subcellularLocation>
</comment>
<dbReference type="GO" id="GO:0006310">
    <property type="term" value="P:DNA recombination"/>
    <property type="evidence" value="ECO:0007669"/>
    <property type="project" value="UniProtKB-KW"/>
</dbReference>
<dbReference type="InterPro" id="IPR006165">
    <property type="entry name" value="Ku70"/>
</dbReference>
<dbReference type="GO" id="GO:0003690">
    <property type="term" value="F:double-stranded DNA binding"/>
    <property type="evidence" value="ECO:0007669"/>
    <property type="project" value="TreeGrafter"/>
</dbReference>
<dbReference type="NCBIfam" id="TIGR00578">
    <property type="entry name" value="ku70"/>
    <property type="match status" value="1"/>
</dbReference>
<keyword evidence="11" id="KW-0539">Nucleus</keyword>
<dbReference type="GO" id="GO:0005524">
    <property type="term" value="F:ATP binding"/>
    <property type="evidence" value="ECO:0007669"/>
    <property type="project" value="UniProtKB-KW"/>
</dbReference>
<protein>
    <submittedName>
        <fullName evidence="14">X-ray repair cross-complementing protein 5</fullName>
    </submittedName>
</protein>
<dbReference type="SUPFAM" id="SSF100939">
    <property type="entry name" value="SPOC domain-like"/>
    <property type="match status" value="1"/>
</dbReference>
<keyword evidence="6" id="KW-0347">Helicase</keyword>
<accession>A0A1D2NL71</accession>
<dbReference type="PANTHER" id="PTHR12604">
    <property type="entry name" value="KU AUTOANTIGEN DNA HELICASE"/>
    <property type="match status" value="1"/>
</dbReference>
<keyword evidence="7" id="KW-0067">ATP-binding</keyword>
<dbReference type="OMA" id="YKLECQI"/>
<dbReference type="Gene3D" id="1.10.1600.10">
    <property type="match status" value="1"/>
</dbReference>
<evidence type="ECO:0000256" key="5">
    <source>
        <dbReference type="ARBA" id="ARBA00022801"/>
    </source>
</evidence>
<dbReference type="InterPro" id="IPR036465">
    <property type="entry name" value="vWFA_dom_sf"/>
</dbReference>
<dbReference type="InterPro" id="IPR005161">
    <property type="entry name" value="Ku_N"/>
</dbReference>
<keyword evidence="3" id="KW-0547">Nucleotide-binding</keyword>
<keyword evidence="9" id="KW-0233">DNA recombination</keyword>
<feature type="domain" description="Ku" evidence="13">
    <location>
        <begin position="290"/>
        <end position="430"/>
    </location>
</feature>
<keyword evidence="15" id="KW-1185">Reference proteome</keyword>
<evidence type="ECO:0000256" key="2">
    <source>
        <dbReference type="ARBA" id="ARBA00005240"/>
    </source>
</evidence>